<protein>
    <submittedName>
        <fullName evidence="2">Uncharacterized protein</fullName>
    </submittedName>
</protein>
<evidence type="ECO:0000256" key="1">
    <source>
        <dbReference type="SAM" id="MobiDB-lite"/>
    </source>
</evidence>
<accession>A0A1L5F749</accession>
<dbReference type="EMBL" id="CP018335">
    <property type="protein sequence ID" value="APM38819.1"/>
    <property type="molecule type" value="Genomic_DNA"/>
</dbReference>
<evidence type="ECO:0000313" key="3">
    <source>
        <dbReference type="Proteomes" id="UP000184604"/>
    </source>
</evidence>
<dbReference type="AlphaFoldDB" id="A0A1L5F749"/>
<dbReference type="OrthoDB" id="1888876at2"/>
<dbReference type="RefSeq" id="WP_073538465.1">
    <property type="nucleotide sequence ID" value="NZ_CP018335.1"/>
</dbReference>
<name>A0A1L5F749_CLOKL</name>
<feature type="compositionally biased region" description="Basic and acidic residues" evidence="1">
    <location>
        <begin position="114"/>
        <end position="184"/>
    </location>
</feature>
<dbReference type="Proteomes" id="UP000184604">
    <property type="component" value="Chromosome"/>
</dbReference>
<sequence length="360" mass="41897">MKRRGNNIDDLMQLALYMIPKYMKRIDRYNRRHYKDLGRDKEYYEEQHMDNKELIEFIEKNILKEEGILTGKKDRDKPKKIENEKAENLLENSIVKKVKDKVEKRLDDFDEKESDSIDIDKEKEVQDKKISEDRNKKEEENKGQIPKVNEKGNNDEKQEPDENKVSDESKAPGEEEKKQITKPDGIVKKRYSTLSSSRHCITCNRSISNLMNKLIGEKLDVCVKDDKMSILNEVNLIHSDEVLIKLTNELEEKIIIPMKNVVGIQSNKLSSLDKSLKEVPKGYYCTFEKRMEEYFNSLIGKKVIIQTSGQGKFAYIYNKTITEVGLGLIVIDNDMMVTFSSIVLIRELKDIQSKELSGDS</sequence>
<evidence type="ECO:0000313" key="2">
    <source>
        <dbReference type="EMBL" id="APM38819.1"/>
    </source>
</evidence>
<gene>
    <name evidence="2" type="ORF">BS101_08660</name>
</gene>
<proteinExistence type="predicted"/>
<organism evidence="2 3">
    <name type="scientific">Clostridium kluyveri</name>
    <dbReference type="NCBI Taxonomy" id="1534"/>
    <lineage>
        <taxon>Bacteria</taxon>
        <taxon>Bacillati</taxon>
        <taxon>Bacillota</taxon>
        <taxon>Clostridia</taxon>
        <taxon>Eubacteriales</taxon>
        <taxon>Clostridiaceae</taxon>
        <taxon>Clostridium</taxon>
    </lineage>
</organism>
<feature type="region of interest" description="Disordered" evidence="1">
    <location>
        <begin position="109"/>
        <end position="184"/>
    </location>
</feature>
<reference evidence="2 3" key="1">
    <citation type="submission" date="2016-12" db="EMBL/GenBank/DDBJ databases">
        <title>Complete genome sequence of Clostridium kluyveri JZZ isolated from the pit mud of a Chinese flavor liquor-making factory.</title>
        <authorList>
            <person name="Wang Y."/>
        </authorList>
    </citation>
    <scope>NUCLEOTIDE SEQUENCE [LARGE SCALE GENOMIC DNA]</scope>
    <source>
        <strain evidence="2 3">JZZ</strain>
    </source>
</reference>